<evidence type="ECO:0000313" key="3">
    <source>
        <dbReference type="Proteomes" id="UP000054359"/>
    </source>
</evidence>
<reference evidence="2 3" key="1">
    <citation type="submission" date="2013-11" db="EMBL/GenBank/DDBJ databases">
        <title>Genome sequencing of Stegodyphus mimosarum.</title>
        <authorList>
            <person name="Bechsgaard J."/>
        </authorList>
    </citation>
    <scope>NUCLEOTIDE SEQUENCE [LARGE SCALE GENOMIC DNA]</scope>
</reference>
<feature type="signal peptide" evidence="1">
    <location>
        <begin position="1"/>
        <end position="20"/>
    </location>
</feature>
<accession>A0A087TZX3</accession>
<dbReference type="PANTHER" id="PTHR45902:SF4">
    <property type="entry name" value="G-PROTEIN COUPLED RECEPTORS FAMILY 2 PROFILE 2 DOMAIN-CONTAINING PROTEIN"/>
    <property type="match status" value="1"/>
</dbReference>
<sequence>MLILLYALVFFTIFFRTAAGDSPLLEFGSCSTKCQISSSDISASGIFPPHQCSCSQSCAIYGDCCYDSLHRTEVKKSRKKSCLQVHGKGSFQAVSSCPSEMDEMDFGCSTGIGHLPPVTSKSSGVTYANIFCAFCNDDYNLHYWNVEQRCREKNEPRSIYQHHNPGSEVTSQAPLHCEYYAHNDDFTFLDNLELRSCSSTDEIFRCSPSWRNDSVSQLCHSYSDPVYLNNKLYKNLHCAECNYEILTSAKCQPAIVETLLAAGMNATEIYQLCKEENFNDCLKYIHDASRGKPLPFRYLFKINEKVCIPKPGKLCCEGESFDPRSKTCRKVIHSLRRS</sequence>
<dbReference type="AlphaFoldDB" id="A0A087TZX3"/>
<dbReference type="Proteomes" id="UP000054359">
    <property type="component" value="Unassembled WGS sequence"/>
</dbReference>
<dbReference type="OrthoDB" id="6421278at2759"/>
<feature type="chain" id="PRO_5001830047" description="SMB domain-containing protein" evidence="1">
    <location>
        <begin position="21"/>
        <end position="338"/>
    </location>
</feature>
<dbReference type="OMA" id="RRRCICK"/>
<evidence type="ECO:0008006" key="4">
    <source>
        <dbReference type="Google" id="ProtNLM"/>
    </source>
</evidence>
<name>A0A087TZX3_STEMI</name>
<protein>
    <recommendedName>
        <fullName evidence="4">SMB domain-containing protein</fullName>
    </recommendedName>
</protein>
<dbReference type="EMBL" id="KK117506">
    <property type="protein sequence ID" value="KFM70662.1"/>
    <property type="molecule type" value="Genomic_DNA"/>
</dbReference>
<gene>
    <name evidence="2" type="ORF">X975_18562</name>
</gene>
<keyword evidence="3" id="KW-1185">Reference proteome</keyword>
<keyword evidence="1" id="KW-0732">Signal</keyword>
<organism evidence="2 3">
    <name type="scientific">Stegodyphus mimosarum</name>
    <name type="common">African social velvet spider</name>
    <dbReference type="NCBI Taxonomy" id="407821"/>
    <lineage>
        <taxon>Eukaryota</taxon>
        <taxon>Metazoa</taxon>
        <taxon>Ecdysozoa</taxon>
        <taxon>Arthropoda</taxon>
        <taxon>Chelicerata</taxon>
        <taxon>Arachnida</taxon>
        <taxon>Araneae</taxon>
        <taxon>Araneomorphae</taxon>
        <taxon>Entelegynae</taxon>
        <taxon>Eresoidea</taxon>
        <taxon>Eresidae</taxon>
        <taxon>Stegodyphus</taxon>
    </lineage>
</organism>
<evidence type="ECO:0000313" key="2">
    <source>
        <dbReference type="EMBL" id="KFM70662.1"/>
    </source>
</evidence>
<proteinExistence type="predicted"/>
<feature type="non-terminal residue" evidence="2">
    <location>
        <position position="338"/>
    </location>
</feature>
<dbReference type="InterPro" id="IPR053231">
    <property type="entry name" value="GPCR_LN-TM7"/>
</dbReference>
<dbReference type="PANTHER" id="PTHR45902">
    <property type="entry name" value="LATROPHILIN RECEPTOR-LIKE PROTEIN A"/>
    <property type="match status" value="1"/>
</dbReference>
<dbReference type="STRING" id="407821.A0A087TZX3"/>
<evidence type="ECO:0000256" key="1">
    <source>
        <dbReference type="SAM" id="SignalP"/>
    </source>
</evidence>